<dbReference type="RefSeq" id="WP_075072158.1">
    <property type="nucleotide sequence ID" value="NZ_DF967972.1"/>
</dbReference>
<feature type="signal peptide" evidence="2">
    <location>
        <begin position="1"/>
        <end position="19"/>
    </location>
</feature>
<sequence length="144" mass="15291">MKKVTLLFTFTMIFSLLLAGCALQPAPTQGIPPEIRTPTPNPTGAGDSKTITLEDSGKTIQLAVGERFLLKLGNEYTWDISISDQTVVERVKNVMVILGAQGLYDALKPGTVTLSATGDPVCNQAVPSCKAPSIQFSIAIEVTP</sequence>
<keyword evidence="2" id="KW-0732">Signal</keyword>
<protein>
    <submittedName>
        <fullName evidence="3">Uncharacterized protein</fullName>
    </submittedName>
</protein>
<evidence type="ECO:0000256" key="1">
    <source>
        <dbReference type="SAM" id="MobiDB-lite"/>
    </source>
</evidence>
<proteinExistence type="predicted"/>
<organism evidence="3">
    <name type="scientific">Longilinea arvoryzae</name>
    <dbReference type="NCBI Taxonomy" id="360412"/>
    <lineage>
        <taxon>Bacteria</taxon>
        <taxon>Bacillati</taxon>
        <taxon>Chloroflexota</taxon>
        <taxon>Anaerolineae</taxon>
        <taxon>Anaerolineales</taxon>
        <taxon>Anaerolineaceae</taxon>
        <taxon>Longilinea</taxon>
    </lineage>
</organism>
<feature type="chain" id="PRO_5006632922" evidence="2">
    <location>
        <begin position="20"/>
        <end position="144"/>
    </location>
</feature>
<evidence type="ECO:0000313" key="4">
    <source>
        <dbReference type="Proteomes" id="UP000055060"/>
    </source>
</evidence>
<dbReference type="EMBL" id="DF967972">
    <property type="protein sequence ID" value="GAP12760.1"/>
    <property type="molecule type" value="Genomic_DNA"/>
</dbReference>
<dbReference type="PROSITE" id="PS51257">
    <property type="entry name" value="PROKAR_LIPOPROTEIN"/>
    <property type="match status" value="1"/>
</dbReference>
<evidence type="ECO:0000313" key="3">
    <source>
        <dbReference type="EMBL" id="GAP12760.1"/>
    </source>
</evidence>
<dbReference type="Proteomes" id="UP000055060">
    <property type="component" value="Unassembled WGS sequence"/>
</dbReference>
<feature type="region of interest" description="Disordered" evidence="1">
    <location>
        <begin position="29"/>
        <end position="49"/>
    </location>
</feature>
<keyword evidence="4" id="KW-1185">Reference proteome</keyword>
<dbReference type="AlphaFoldDB" id="A0A0S7BFC6"/>
<reference evidence="3" key="1">
    <citation type="submission" date="2015-07" db="EMBL/GenBank/DDBJ databases">
        <title>Draft Genome Sequences of Anaerolinea thermolimosa IMO-1, Bellilinea caldifistulae GOMI-1, Leptolinea tardivitalis YMTK-2, Levilinea saccharolytica KIBI-1,Longilinea arvoryzae KOME-1, Previously Described as Members of the Anaerolineaceae (Chloroflexi).</title>
        <authorList>
            <person name="Sekiguchi Y."/>
            <person name="Ohashi A."/>
            <person name="Matsuura N."/>
            <person name="Tourlousse M.D."/>
        </authorList>
    </citation>
    <scope>NUCLEOTIDE SEQUENCE [LARGE SCALE GENOMIC DNA]</scope>
    <source>
        <strain evidence="3">KOME-1</strain>
    </source>
</reference>
<accession>A0A0S7BFC6</accession>
<evidence type="ECO:0000256" key="2">
    <source>
        <dbReference type="SAM" id="SignalP"/>
    </source>
</evidence>
<name>A0A0S7BFC6_9CHLR</name>
<gene>
    <name evidence="3" type="ORF">LARV_00496</name>
</gene>